<dbReference type="SMART" id="SM00642">
    <property type="entry name" value="Aamy"/>
    <property type="match status" value="1"/>
</dbReference>
<dbReference type="RefSeq" id="WP_092833366.1">
    <property type="nucleotide sequence ID" value="NZ_CP028290.1"/>
</dbReference>
<evidence type="ECO:0000256" key="5">
    <source>
        <dbReference type="ARBA" id="ARBA00022676"/>
    </source>
</evidence>
<comment type="similarity">
    <text evidence="2 10">Belongs to the disproportionating enzyme family.</text>
</comment>
<gene>
    <name evidence="12" type="ORF">SAMN04489708_107135</name>
</gene>
<dbReference type="NCBIfam" id="TIGR02401">
    <property type="entry name" value="trehalose_TreY"/>
    <property type="match status" value="1"/>
</dbReference>
<dbReference type="Pfam" id="PF02446">
    <property type="entry name" value="Glyco_hydro_77"/>
    <property type="match status" value="1"/>
</dbReference>
<dbReference type="GO" id="GO:0004134">
    <property type="term" value="F:4-alpha-glucanotransferase activity"/>
    <property type="evidence" value="ECO:0007669"/>
    <property type="project" value="UniProtKB-EC"/>
</dbReference>
<comment type="catalytic activity">
    <reaction evidence="1 10">
        <text>Transfers a segment of a (1-&gt;4)-alpha-D-glucan to a new position in an acceptor, which may be glucose or a (1-&gt;4)-alpha-D-glucan.</text>
        <dbReference type="EC" id="2.4.1.25"/>
    </reaction>
</comment>
<dbReference type="InterPro" id="IPR006047">
    <property type="entry name" value="GH13_cat_dom"/>
</dbReference>
<feature type="domain" description="Glycosyl hydrolase family 13 catalytic" evidence="11">
    <location>
        <begin position="710"/>
        <end position="1218"/>
    </location>
</feature>
<dbReference type="NCBIfam" id="TIGR00217">
    <property type="entry name" value="malQ"/>
    <property type="match status" value="1"/>
</dbReference>
<evidence type="ECO:0000256" key="10">
    <source>
        <dbReference type="RuleBase" id="RU361207"/>
    </source>
</evidence>
<keyword evidence="13" id="KW-1185">Reference proteome</keyword>
<organism evidence="12 13">
    <name type="scientific">Paracidovorax cattleyae</name>
    <dbReference type="NCBI Taxonomy" id="80868"/>
    <lineage>
        <taxon>Bacteria</taxon>
        <taxon>Pseudomonadati</taxon>
        <taxon>Pseudomonadota</taxon>
        <taxon>Betaproteobacteria</taxon>
        <taxon>Burkholderiales</taxon>
        <taxon>Comamonadaceae</taxon>
        <taxon>Paracidovorax</taxon>
    </lineage>
</organism>
<dbReference type="NCBIfam" id="NF011077">
    <property type="entry name" value="PRK14507.1"/>
    <property type="match status" value="1"/>
</dbReference>
<accession>A0A1H0Q2L8</accession>
<dbReference type="OrthoDB" id="9761577at2"/>
<evidence type="ECO:0000256" key="9">
    <source>
        <dbReference type="ARBA" id="ARBA00031501"/>
    </source>
</evidence>
<evidence type="ECO:0000313" key="12">
    <source>
        <dbReference type="EMBL" id="SDP10869.1"/>
    </source>
</evidence>
<evidence type="ECO:0000256" key="6">
    <source>
        <dbReference type="ARBA" id="ARBA00022679"/>
    </source>
</evidence>
<evidence type="ECO:0000256" key="4">
    <source>
        <dbReference type="ARBA" id="ARBA00020295"/>
    </source>
</evidence>
<dbReference type="Proteomes" id="UP000199317">
    <property type="component" value="Unassembled WGS sequence"/>
</dbReference>
<keyword evidence="6 10" id="KW-0808">Transferase</keyword>
<evidence type="ECO:0000256" key="2">
    <source>
        <dbReference type="ARBA" id="ARBA00005684"/>
    </source>
</evidence>
<dbReference type="EC" id="2.4.1.25" evidence="3 10"/>
<evidence type="ECO:0000313" key="13">
    <source>
        <dbReference type="Proteomes" id="UP000199317"/>
    </source>
</evidence>
<dbReference type="PANTHER" id="PTHR32438">
    <property type="entry name" value="4-ALPHA-GLUCANOTRANSFERASE DPE1, CHLOROPLASTIC/AMYLOPLASTIC"/>
    <property type="match status" value="1"/>
</dbReference>
<name>A0A1H0Q2L8_9BURK</name>
<evidence type="ECO:0000256" key="8">
    <source>
        <dbReference type="ARBA" id="ARBA00031423"/>
    </source>
</evidence>
<reference evidence="13" key="1">
    <citation type="submission" date="2016-10" db="EMBL/GenBank/DDBJ databases">
        <authorList>
            <person name="Varghese N."/>
            <person name="Submissions S."/>
        </authorList>
    </citation>
    <scope>NUCLEOTIDE SEQUENCE [LARGE SCALE GENOMIC DNA]</scope>
    <source>
        <strain evidence="13">DSM 17101</strain>
    </source>
</reference>
<protein>
    <recommendedName>
        <fullName evidence="4 10">4-alpha-glucanotransferase</fullName>
        <ecNumber evidence="3 10">2.4.1.25</ecNumber>
    </recommendedName>
    <alternativeName>
        <fullName evidence="8 10">Amylomaltase</fullName>
    </alternativeName>
    <alternativeName>
        <fullName evidence="9 10">Disproportionating enzyme</fullName>
    </alternativeName>
</protein>
<dbReference type="SUPFAM" id="SSF51445">
    <property type="entry name" value="(Trans)glycosidases"/>
    <property type="match status" value="2"/>
</dbReference>
<evidence type="ECO:0000256" key="7">
    <source>
        <dbReference type="ARBA" id="ARBA00023277"/>
    </source>
</evidence>
<keyword evidence="7 10" id="KW-0119">Carbohydrate metabolism</keyword>
<dbReference type="CDD" id="cd11336">
    <property type="entry name" value="AmyAc_MTSase"/>
    <property type="match status" value="1"/>
</dbReference>
<dbReference type="Gene3D" id="3.20.20.80">
    <property type="entry name" value="Glycosidases"/>
    <property type="match status" value="5"/>
</dbReference>
<dbReference type="Pfam" id="PF00128">
    <property type="entry name" value="Alpha-amylase"/>
    <property type="match status" value="1"/>
</dbReference>
<evidence type="ECO:0000256" key="1">
    <source>
        <dbReference type="ARBA" id="ARBA00000439"/>
    </source>
</evidence>
<evidence type="ECO:0000256" key="3">
    <source>
        <dbReference type="ARBA" id="ARBA00012560"/>
    </source>
</evidence>
<dbReference type="EMBL" id="FNJL01000007">
    <property type="protein sequence ID" value="SDP10869.1"/>
    <property type="molecule type" value="Genomic_DNA"/>
</dbReference>
<dbReference type="InterPro" id="IPR003385">
    <property type="entry name" value="Glyco_hydro_77"/>
</dbReference>
<dbReference type="PANTHER" id="PTHR32438:SF5">
    <property type="entry name" value="4-ALPHA-GLUCANOTRANSFERASE DPE1, CHLOROPLASTIC_AMYLOPLASTIC"/>
    <property type="match status" value="1"/>
</dbReference>
<keyword evidence="5 10" id="KW-0328">Glycosyltransferase</keyword>
<proteinExistence type="inferred from homology"/>
<dbReference type="InterPro" id="IPR012767">
    <property type="entry name" value="Trehalose_TreY"/>
</dbReference>
<evidence type="ECO:0000259" key="11">
    <source>
        <dbReference type="SMART" id="SM00642"/>
    </source>
</evidence>
<dbReference type="GO" id="GO:0005975">
    <property type="term" value="P:carbohydrate metabolic process"/>
    <property type="evidence" value="ECO:0007669"/>
    <property type="project" value="InterPro"/>
</dbReference>
<dbReference type="InterPro" id="IPR017853">
    <property type="entry name" value="GH"/>
</dbReference>
<sequence>MNAPRFEGHEGLHERARRAGIALQYASFWGENRDVPPEVLERALSAMGSHADADALPATIVVEEGQAAEIEWPGASSWRLVTSEVEAEETVCEGQGAVARLPATLRAGYYRLVGSGMQEERFVIVAPGRCWSPEPLRHGERWWGLSVQLYSLRSDRNWGIGDFSDLCDLVATAAAQGAAFVGLSPLHALRMDRPDLASPYSPSSRLALNPLFIDVTAMPEFLRSGAAQSLYADGGFQQRLQALRAAETVQYAEVAAAKEEMLALLWDEFRQGDWESLSPRGLAFQAFLKEHAATLAPHALFEAIQRHLVRTSPDTWGWPAWPEELRDPQGPAAQAFSKDHAEAVAYHMWLQWTAYLQLEQAGERARALMPLGLYCDLAVGASDGGSETWTLQNLYARGMNVGAPPDPLNTQGQDWGLPPLNPVALAAARFMPMRRLLHAVMHPAGALRMDHVMALMRLFWTHGGGGTYVAYPLQALLAVVAVESHRHQCLVIGEDLGNVAPQMREAMAQRTILSYRPLIFERMDGGAFRPPAQWPVQALAVVSTHDLPTLRGYWSGEDIEVQRRLGWLPDSEAHARSLIERAQDRVRLLMALQEEGLLPPGATVDAQSVPEATAEFTAAVHAYLARTPSWLAAVQIEDAVAQLEQVNVPGTTEDMQPNWRRRLAVPLDRLATHPCFAAVASAMRGHRGRPAMQAAVEELPALDTADVPLATYRVQFHKDNTFAAMTAAVPYLQALGISHLYSSPYLKAAPGSTHGYNVVDPTQLNPEIGDEASHAALCDALQAHGLGQLLDIVPNHMGVIDAPNPWWDDVMEHGRSSAHAGFFDIEWEPATASLQGRVLLPMLGGQYGHVLESGELRLDFDAQAGRFLVCYWDHRLPIDPRHYARIFAAVPAPAPGEADGDSALQVQSLIDAFGRLPDRDTGDEGERTMRRRDAPLHQRRLAELAGAHAWLRQWIAACLAHWNGRQEEAGSFDALDGLLRDQPYRLADWRVAGDDINYRRFFDVNSLAALRMEETSVFEAAHACIFRWLAEGRITGLRIDHPDGLAHPAQYFDRLQRRYAALARAAGREPTALYLVVEKILADHEPLPADWPVHGATGYRFSSLVNGLFVDTASQAAFDDAYTSFTGDTKDFEEAVYECKKHIIQTSLYSDLGWLADTLYRIAQADRRTIDFTRNQLRIALTEVAAVFPVYRTYLVPDGTPPSDTDRRHVAWAIAAARRRMGTSEGGVLAYLEGVLLGDEGAAPPLRARFIRRWQQFTAPVMAKSVEDTVFYRYVRLVSLNDVGSEPRRFGLTCAAFHQANLQRARHRPHNLLATSTHDSKRSEDLRARLNVLSEIPALWEDTALQLRELGERFTTEVDGVQAPRPHDLWALYQALVGIWPTHATEPQERQELRERIQQYMVKAMREAKQQTNWLFPDEAYEGAVARYIDGALSTERFVRELERFVQSIAPYGFRNSLCQLALKLTVPGVPDIYQGCEQWNFSLVDPDNRRPVDFGAMAQALGQVQALYGEGVHPSQADWERLMGPVPGPDAKQLVTWRLLQLRQALPDLFRHSTYLPLALDGPGAEHAFAFARIRDGRAIVVVCARLLYGLAAAGWRGTRISVASAHPVLAKTGGWQEWMTGRRIGADTGEGWSVEEILGEVLPDRPGLPFAVLVGGESGA</sequence>